<evidence type="ECO:0000313" key="3">
    <source>
        <dbReference type="Proteomes" id="UP000204201"/>
    </source>
</evidence>
<feature type="transmembrane region" description="Helical" evidence="1">
    <location>
        <begin position="521"/>
        <end position="545"/>
    </location>
</feature>
<keyword evidence="3" id="KW-1185">Reference proteome</keyword>
<dbReference type="GeneID" id="30762995"/>
<evidence type="ECO:0000313" key="2">
    <source>
        <dbReference type="EMBL" id="APG78671.1"/>
    </source>
</evidence>
<keyword evidence="1" id="KW-1133">Transmembrane helix</keyword>
<name>A0A1L3KMM5_9MONO</name>
<accession>A0A1L3KMM5</accession>
<dbReference type="KEGG" id="vg:30762995"/>
<evidence type="ECO:0000256" key="1">
    <source>
        <dbReference type="SAM" id="Phobius"/>
    </source>
</evidence>
<protein>
    <submittedName>
        <fullName evidence="2">Putative glycoprotein</fullName>
    </submittedName>
</protein>
<organism evidence="2">
    <name type="scientific">Beihai rhabdo-like virus 2</name>
    <dbReference type="NCBI Taxonomy" id="1922652"/>
    <lineage>
        <taxon>Viruses</taxon>
        <taxon>Riboviria</taxon>
        <taxon>Orthornavirae</taxon>
        <taxon>Negarnaviricota</taxon>
        <taxon>Haploviricotina</taxon>
        <taxon>Monjiviricetes</taxon>
        <taxon>Mononegavirales</taxon>
        <taxon>Artoviridae</taxon>
        <taxon>Peropuvirus</taxon>
        <taxon>Peropuvirus lignarii</taxon>
    </lineage>
</organism>
<dbReference type="Proteomes" id="UP000204201">
    <property type="component" value="Segment"/>
</dbReference>
<keyword evidence="1" id="KW-0472">Membrane</keyword>
<keyword evidence="1" id="KW-0812">Transmembrane</keyword>
<proteinExistence type="predicted"/>
<reference evidence="2" key="1">
    <citation type="journal article" date="2016" name="Nature">
        <title>Redefining the invertebrate RNA virosphere.</title>
        <authorList>
            <person name="Shi M."/>
            <person name="Lin X.D."/>
            <person name="Tian J.H."/>
            <person name="Chen L.J."/>
            <person name="Chen X."/>
            <person name="Li C.X."/>
            <person name="Qin X.C."/>
            <person name="Li J."/>
            <person name="Cao J.P."/>
            <person name="Eden J.S."/>
            <person name="Buchmann J."/>
            <person name="Wang W."/>
            <person name="Xu J."/>
            <person name="Holmes E.C."/>
            <person name="Zhang Y.Z."/>
        </authorList>
    </citation>
    <scope>NUCLEOTIDE SEQUENCE [LARGE SCALE GENOMIC DNA]</scope>
    <source>
        <strain evidence="2">BHTSS7258</strain>
    </source>
</reference>
<sequence length="569" mass="63662">MNRLTLLVCLFHIAYGLEAYDCHDQTPINRLTLPQPEQCQKQSTDLIDLPLPQVSLVQLPLFVRVNGLKFSKITLDRTYYCSMTRLMTPVVDYYGLMGFSGAQTSLQDLGLESISPPLLYDEAKRVSLSPEWTFTVDDQLIDQEGYCSQRSTRFNLHVQGLSMTPVVLNLHSSDNGIVDHVKFWDETITGPLSLGYGHSIDGDLFIWDAQNTTYCGLELLYSGVPSGYYSVNNESVMVFDDFSTGFRVTNYTHICGIPARLTSIPYLFVLTQEAASSLSLPSSFEVRPSISSLSMANSISISLVASLRGVRKILVEQICKIDTRLSSLILGDSSISPDLAAYLLTTKKGYSVVRHGGEILLTKCNLTSVVIRPTNTCYSMVPVNHVESNTSSFWNPLTSVLSSTAEPLHCSSPYIPSFEYRGTWYRLTPHLSVIPAPMEYNLGARRTLEIPSGVIHPSHGMSLYHFQDQQRLATLARTDPLAELPQDHNIPVVHRPHLRPLYKSYKEVMSRMEGHSLHFQYGFSLVTGVLIWLVMITIIVLFLAWKVRIVLLRENAFAPAVHVTLGDLN</sequence>
<dbReference type="EMBL" id="KX884413">
    <property type="protein sequence ID" value="APG78671.1"/>
    <property type="molecule type" value="Genomic_RNA"/>
</dbReference>
<dbReference type="RefSeq" id="YP_009333448.1">
    <property type="nucleotide sequence ID" value="NC_032558.1"/>
</dbReference>
<dbReference type="Pfam" id="PF24664">
    <property type="entry name" value="Monjiviricetes_fusion"/>
    <property type="match status" value="1"/>
</dbReference>